<evidence type="ECO:0000313" key="2">
    <source>
        <dbReference type="EMBL" id="OWQ95540.1"/>
    </source>
</evidence>
<accession>A0A246JRA7</accession>
<dbReference type="GO" id="GO:0008081">
    <property type="term" value="F:phosphoric diester hydrolase activity"/>
    <property type="evidence" value="ECO:0007669"/>
    <property type="project" value="UniProtKB-ARBA"/>
</dbReference>
<dbReference type="RefSeq" id="WP_088441662.1">
    <property type="nucleotide sequence ID" value="NZ_BMMC01000002.1"/>
</dbReference>
<dbReference type="Gene3D" id="1.10.3210.10">
    <property type="entry name" value="Hypothetical protein af1432"/>
    <property type="match status" value="1"/>
</dbReference>
<protein>
    <recommendedName>
        <fullName evidence="1">HD-GYP domain-containing protein</fullName>
    </recommendedName>
</protein>
<dbReference type="InterPro" id="IPR003607">
    <property type="entry name" value="HD/PDEase_dom"/>
</dbReference>
<proteinExistence type="predicted"/>
<dbReference type="PANTHER" id="PTHR43155">
    <property type="entry name" value="CYCLIC DI-GMP PHOSPHODIESTERASE PA4108-RELATED"/>
    <property type="match status" value="1"/>
</dbReference>
<dbReference type="PANTHER" id="PTHR43155:SF2">
    <property type="entry name" value="CYCLIC DI-GMP PHOSPHODIESTERASE PA4108"/>
    <property type="match status" value="1"/>
</dbReference>
<dbReference type="InterPro" id="IPR021812">
    <property type="entry name" value="DUF3391"/>
</dbReference>
<dbReference type="CDD" id="cd00077">
    <property type="entry name" value="HDc"/>
    <property type="match status" value="1"/>
</dbReference>
<dbReference type="AlphaFoldDB" id="A0A246JRA7"/>
<evidence type="ECO:0000259" key="1">
    <source>
        <dbReference type="PROSITE" id="PS51832"/>
    </source>
</evidence>
<gene>
    <name evidence="2" type="ORF">CDQ92_12055</name>
</gene>
<name>A0A246JRA7_9SPHN</name>
<comment type="caution">
    <text evidence="2">The sequence shown here is derived from an EMBL/GenBank/DDBJ whole genome shotgun (WGS) entry which is preliminary data.</text>
</comment>
<dbReference type="EMBL" id="NISK01000003">
    <property type="protein sequence ID" value="OWQ95540.1"/>
    <property type="molecule type" value="Genomic_DNA"/>
</dbReference>
<sequence>MLLHLNPEQVEIGMFVDAFDGRWIDHPFWRSRFLIETADQLARIRASGVSAVIVDRSRSRMAAGAATDVLPDDRRQSARGLAPPYRGVERRRANIFAPPPSERPVRPASYAQERRRAERLIAKSKQAVIDLFGAARMGRAVEARRMASLAEAVGKSITRQSRAMIDLVRLKQKDEYIYLHSVAVCALMINFARHLKLDEAEVQALGVAGLLHDVGKVAIADDVLFKPGKLSTCERSAVEVHPEAGHAFLLKSQDIPAAAFEVCLRHHEKMDGTGYPGGLGGDELSLYARMGAICDVYDAVTSDRPYKAAWSPCEALTAMQGWAGHVDPPLLDQFADSLGIFPVGTLVMLSSGMLGIVTGSAGENGEAIAVRVFFDGDLLTEVPPFDCEIGPTTREPRILGRASHKFWRFDDWSATVARVLAADPVAVTG</sequence>
<dbReference type="SMART" id="SM00471">
    <property type="entry name" value="HDc"/>
    <property type="match status" value="1"/>
</dbReference>
<dbReference type="PROSITE" id="PS51832">
    <property type="entry name" value="HD_GYP"/>
    <property type="match status" value="1"/>
</dbReference>
<organism evidence="2 3">
    <name type="scientific">Sphingopyxis bauzanensis</name>
    <dbReference type="NCBI Taxonomy" id="651663"/>
    <lineage>
        <taxon>Bacteria</taxon>
        <taxon>Pseudomonadati</taxon>
        <taxon>Pseudomonadota</taxon>
        <taxon>Alphaproteobacteria</taxon>
        <taxon>Sphingomonadales</taxon>
        <taxon>Sphingomonadaceae</taxon>
        <taxon>Sphingopyxis</taxon>
    </lineage>
</organism>
<dbReference type="Pfam" id="PF13487">
    <property type="entry name" value="HD_5"/>
    <property type="match status" value="1"/>
</dbReference>
<dbReference type="Pfam" id="PF11871">
    <property type="entry name" value="DUF3391"/>
    <property type="match status" value="1"/>
</dbReference>
<dbReference type="Proteomes" id="UP000197361">
    <property type="component" value="Unassembled WGS sequence"/>
</dbReference>
<keyword evidence="3" id="KW-1185">Reference proteome</keyword>
<reference evidence="2 3" key="1">
    <citation type="journal article" date="2010" name="Int. J. Syst. Evol. Microbiol.">
        <title>Sphingopyxis bauzanensis sp. nov., a psychrophilic bacterium isolated from soil.</title>
        <authorList>
            <person name="Zhang D.C."/>
            <person name="Liu H.C."/>
            <person name="Xin Y.H."/>
            <person name="Zhou Y.G."/>
            <person name="Schinner F."/>
            <person name="Margesin R."/>
        </authorList>
    </citation>
    <scope>NUCLEOTIDE SEQUENCE [LARGE SCALE GENOMIC DNA]</scope>
    <source>
        <strain evidence="2 3">DSM 22271</strain>
    </source>
</reference>
<feature type="domain" description="HD-GYP" evidence="1">
    <location>
        <begin position="155"/>
        <end position="350"/>
    </location>
</feature>
<dbReference type="SUPFAM" id="SSF109604">
    <property type="entry name" value="HD-domain/PDEase-like"/>
    <property type="match status" value="1"/>
</dbReference>
<evidence type="ECO:0000313" key="3">
    <source>
        <dbReference type="Proteomes" id="UP000197361"/>
    </source>
</evidence>
<dbReference type="OrthoDB" id="9802066at2"/>
<dbReference type="InterPro" id="IPR037522">
    <property type="entry name" value="HD_GYP_dom"/>
</dbReference>